<keyword evidence="4" id="KW-1185">Reference proteome</keyword>
<name>A0A2K8UAZ7_9GAMM</name>
<dbReference type="RefSeq" id="WP_157817778.1">
    <property type="nucleotide sequence ID" value="NZ_CP020370.1"/>
</dbReference>
<evidence type="ECO:0000259" key="2">
    <source>
        <dbReference type="SMART" id="SM00382"/>
    </source>
</evidence>
<dbReference type="SUPFAM" id="SSF52540">
    <property type="entry name" value="P-loop containing nucleoside triphosphate hydrolases"/>
    <property type="match status" value="1"/>
</dbReference>
<evidence type="ECO:0000256" key="1">
    <source>
        <dbReference type="SAM" id="MobiDB-lite"/>
    </source>
</evidence>
<dbReference type="Proteomes" id="UP000232638">
    <property type="component" value="Chromosome"/>
</dbReference>
<dbReference type="Pfam" id="PF07728">
    <property type="entry name" value="AAA_5"/>
    <property type="match status" value="1"/>
</dbReference>
<evidence type="ECO:0000313" key="4">
    <source>
        <dbReference type="Proteomes" id="UP000232638"/>
    </source>
</evidence>
<dbReference type="AlphaFoldDB" id="A0A2K8UAZ7"/>
<dbReference type="InterPro" id="IPR003593">
    <property type="entry name" value="AAA+_ATPase"/>
</dbReference>
<feature type="region of interest" description="Disordered" evidence="1">
    <location>
        <begin position="1"/>
        <end position="20"/>
    </location>
</feature>
<sequence length="325" mass="36532">MNPDYPFNLIRPDTDGPLPDPAVLSRRPGVTTDRSLAAEAPFFIPGEALVTAMNAAIAVAEPLLITGEPGTGKTQAAYYAAHRLGTRVFHFQVKSETTAGELLYHFDTVRYFHDAHLSNIRADRTPLDKSKYVEPRALWQAFDDGREQGRPAVLLIDEIDKAPRDFPNDLLHELDQMEFLVVETGERIRPERTLAPILFITSNSERRLPEPFLRRCVYHHIAFDPEVVRKAMAVRAGQFDPLGPELTELAIRAFLAIRRRSLRKRPATGELLLWLRVLALAMGVERSRLEQALKDQDLTRMPYLGALLKDHKDLEETLGGGVQGG</sequence>
<dbReference type="KEGG" id="tsy:THSYN_18625"/>
<dbReference type="InterPro" id="IPR011704">
    <property type="entry name" value="ATPase_dyneun-rel_AAA"/>
</dbReference>
<dbReference type="EMBL" id="CP020370">
    <property type="protein sequence ID" value="AUB82754.1"/>
    <property type="molecule type" value="Genomic_DNA"/>
</dbReference>
<proteinExistence type="predicted"/>
<evidence type="ECO:0000313" key="3">
    <source>
        <dbReference type="EMBL" id="AUB82754.1"/>
    </source>
</evidence>
<gene>
    <name evidence="3" type="ORF">THSYN_18625</name>
</gene>
<dbReference type="OrthoDB" id="9783370at2"/>
<dbReference type="GO" id="GO:0005524">
    <property type="term" value="F:ATP binding"/>
    <property type="evidence" value="ECO:0007669"/>
    <property type="project" value="InterPro"/>
</dbReference>
<accession>A0A2K8UAZ7</accession>
<reference evidence="3 4" key="1">
    <citation type="submission" date="2017-03" db="EMBL/GenBank/DDBJ databases">
        <title>Complete genome sequence of Candidatus 'Thiodictyon syntrophicum' sp. nov. strain Cad16T, a photolithoautotroph purple sulfur bacterium isolated from an alpine meromictic lake.</title>
        <authorList>
            <person name="Luedin S.M."/>
            <person name="Pothier J.F."/>
            <person name="Danza F."/>
            <person name="Storelli N."/>
            <person name="Wittwer M."/>
            <person name="Tonolla M."/>
        </authorList>
    </citation>
    <scope>NUCLEOTIDE SEQUENCE [LARGE SCALE GENOMIC DNA]</scope>
    <source>
        <strain evidence="3 4">Cad16T</strain>
    </source>
</reference>
<dbReference type="GO" id="GO:0016887">
    <property type="term" value="F:ATP hydrolysis activity"/>
    <property type="evidence" value="ECO:0007669"/>
    <property type="project" value="InterPro"/>
</dbReference>
<dbReference type="SMART" id="SM00382">
    <property type="entry name" value="AAA"/>
    <property type="match status" value="1"/>
</dbReference>
<dbReference type="Gene3D" id="3.40.50.300">
    <property type="entry name" value="P-loop containing nucleotide triphosphate hydrolases"/>
    <property type="match status" value="1"/>
</dbReference>
<dbReference type="CDD" id="cd00009">
    <property type="entry name" value="AAA"/>
    <property type="match status" value="1"/>
</dbReference>
<protein>
    <recommendedName>
        <fullName evidence="2">AAA+ ATPase domain-containing protein</fullName>
    </recommendedName>
</protein>
<dbReference type="InterPro" id="IPR027417">
    <property type="entry name" value="P-loop_NTPase"/>
</dbReference>
<organism evidence="3 4">
    <name type="scientific">Candidatus Thiodictyon syntrophicum</name>
    <dbReference type="NCBI Taxonomy" id="1166950"/>
    <lineage>
        <taxon>Bacteria</taxon>
        <taxon>Pseudomonadati</taxon>
        <taxon>Pseudomonadota</taxon>
        <taxon>Gammaproteobacteria</taxon>
        <taxon>Chromatiales</taxon>
        <taxon>Chromatiaceae</taxon>
        <taxon>Thiodictyon</taxon>
    </lineage>
</organism>
<feature type="domain" description="AAA+ ATPase" evidence="2">
    <location>
        <begin position="59"/>
        <end position="227"/>
    </location>
</feature>